<dbReference type="EMBL" id="JAFBEC010000006">
    <property type="protein sequence ID" value="MBM7633083.1"/>
    <property type="molecule type" value="Genomic_DNA"/>
</dbReference>
<gene>
    <name evidence="7" type="ORF">JOD17_002177</name>
</gene>
<feature type="transmembrane region" description="Helical" evidence="5">
    <location>
        <begin position="211"/>
        <end position="229"/>
    </location>
</feature>
<feature type="transmembrane region" description="Helical" evidence="5">
    <location>
        <begin position="21"/>
        <end position="40"/>
    </location>
</feature>
<evidence type="ECO:0000313" key="7">
    <source>
        <dbReference type="EMBL" id="MBM7633083.1"/>
    </source>
</evidence>
<sequence length="241" mass="27962">MDFRRIRILIQREFEDIIWNGQIMIVLFSALIMVSTVYILNQFGFNVDQYEIVFFNAIPSVLGFISAFVVMYIQGNILVEEREHRTLKVLQLYKVSRTELLVAKSTITLVIATGLLIVAMIVFRYEVLHVVGGLLFSLPLLMMFLFLGTFLAEYSKNTIEVSLYGWPIIIVYFMLEGVVNSNLNTILITVFPNFHVARGFDYILRDDWTTASLYMVVPILWAVLFYLLLKKKWNASDQQNM</sequence>
<comment type="caution">
    <text evidence="7">The sequence shown here is derived from an EMBL/GenBank/DDBJ whole genome shotgun (WGS) entry which is preliminary data.</text>
</comment>
<keyword evidence="8" id="KW-1185">Reference proteome</keyword>
<proteinExistence type="predicted"/>
<evidence type="ECO:0000256" key="4">
    <source>
        <dbReference type="ARBA" id="ARBA00023136"/>
    </source>
</evidence>
<reference evidence="7 8" key="1">
    <citation type="submission" date="2021-01" db="EMBL/GenBank/DDBJ databases">
        <title>Genomic Encyclopedia of Type Strains, Phase IV (KMG-IV): sequencing the most valuable type-strain genomes for metagenomic binning, comparative biology and taxonomic classification.</title>
        <authorList>
            <person name="Goeker M."/>
        </authorList>
    </citation>
    <scope>NUCLEOTIDE SEQUENCE [LARGE SCALE GENOMIC DNA]</scope>
    <source>
        <strain evidence="7 8">DSM 25540</strain>
    </source>
</reference>
<dbReference type="Pfam" id="PF12698">
    <property type="entry name" value="ABC2_membrane_3"/>
    <property type="match status" value="1"/>
</dbReference>
<evidence type="ECO:0000313" key="8">
    <source>
        <dbReference type="Proteomes" id="UP000741863"/>
    </source>
</evidence>
<feature type="transmembrane region" description="Helical" evidence="5">
    <location>
        <begin position="52"/>
        <end position="79"/>
    </location>
</feature>
<evidence type="ECO:0000256" key="5">
    <source>
        <dbReference type="SAM" id="Phobius"/>
    </source>
</evidence>
<comment type="subcellular location">
    <subcellularLocation>
        <location evidence="1">Membrane</location>
        <topology evidence="1">Multi-pass membrane protein</topology>
    </subcellularLocation>
</comment>
<keyword evidence="2 5" id="KW-0812">Transmembrane</keyword>
<feature type="transmembrane region" description="Helical" evidence="5">
    <location>
        <begin position="164"/>
        <end position="191"/>
    </location>
</feature>
<dbReference type="RefSeq" id="WP_204697627.1">
    <property type="nucleotide sequence ID" value="NZ_JAFBEC010000006.1"/>
</dbReference>
<feature type="domain" description="ABC-2 type transporter transmembrane" evidence="6">
    <location>
        <begin position="55"/>
        <end position="228"/>
    </location>
</feature>
<dbReference type="Proteomes" id="UP000741863">
    <property type="component" value="Unassembled WGS sequence"/>
</dbReference>
<dbReference type="InterPro" id="IPR013525">
    <property type="entry name" value="ABC2_TM"/>
</dbReference>
<evidence type="ECO:0000256" key="3">
    <source>
        <dbReference type="ARBA" id="ARBA00022989"/>
    </source>
</evidence>
<evidence type="ECO:0000256" key="2">
    <source>
        <dbReference type="ARBA" id="ARBA00022692"/>
    </source>
</evidence>
<feature type="transmembrane region" description="Helical" evidence="5">
    <location>
        <begin position="100"/>
        <end position="123"/>
    </location>
</feature>
<organism evidence="7 8">
    <name type="scientific">Geomicrobium sediminis</name>
    <dbReference type="NCBI Taxonomy" id="1347788"/>
    <lineage>
        <taxon>Bacteria</taxon>
        <taxon>Bacillati</taxon>
        <taxon>Bacillota</taxon>
        <taxon>Bacilli</taxon>
        <taxon>Bacillales</taxon>
        <taxon>Geomicrobium</taxon>
    </lineage>
</organism>
<protein>
    <submittedName>
        <fullName evidence="7">ABC-2 type transport system permease protein</fullName>
    </submittedName>
</protein>
<accession>A0ABS2PCF0</accession>
<keyword evidence="3 5" id="KW-1133">Transmembrane helix</keyword>
<evidence type="ECO:0000259" key="6">
    <source>
        <dbReference type="Pfam" id="PF12698"/>
    </source>
</evidence>
<feature type="transmembrane region" description="Helical" evidence="5">
    <location>
        <begin position="129"/>
        <end position="152"/>
    </location>
</feature>
<name>A0ABS2PCF0_9BACL</name>
<keyword evidence="4 5" id="KW-0472">Membrane</keyword>
<evidence type="ECO:0000256" key="1">
    <source>
        <dbReference type="ARBA" id="ARBA00004141"/>
    </source>
</evidence>